<proteinExistence type="predicted"/>
<organism evidence="2">
    <name type="scientific">Naegleria gruberi</name>
    <name type="common">Amoeba</name>
    <dbReference type="NCBI Taxonomy" id="5762"/>
    <lineage>
        <taxon>Eukaryota</taxon>
        <taxon>Discoba</taxon>
        <taxon>Heterolobosea</taxon>
        <taxon>Tetramitia</taxon>
        <taxon>Eutetramitia</taxon>
        <taxon>Vahlkampfiidae</taxon>
        <taxon>Naegleria</taxon>
    </lineage>
</organism>
<dbReference type="InParanoid" id="D2W402"/>
<dbReference type="AlphaFoldDB" id="D2W402"/>
<dbReference type="VEuPathDB" id="AmoebaDB:NAEGRDRAFT_76133"/>
<dbReference type="Proteomes" id="UP000006671">
    <property type="component" value="Unassembled WGS sequence"/>
</dbReference>
<name>D2W402_NAEGR</name>
<reference evidence="1 2" key="1">
    <citation type="journal article" date="2010" name="Cell">
        <title>The genome of Naegleria gruberi illuminates early eukaryotic versatility.</title>
        <authorList>
            <person name="Fritz-Laylin L.K."/>
            <person name="Prochnik S.E."/>
            <person name="Ginger M.L."/>
            <person name="Dacks J.B."/>
            <person name="Carpenter M.L."/>
            <person name="Field M.C."/>
            <person name="Kuo A."/>
            <person name="Paredez A."/>
            <person name="Chapman J."/>
            <person name="Pham J."/>
            <person name="Shu S."/>
            <person name="Neupane R."/>
            <person name="Cipriano M."/>
            <person name="Mancuso J."/>
            <person name="Tu H."/>
            <person name="Salamov A."/>
            <person name="Lindquist E."/>
            <person name="Shapiro H."/>
            <person name="Lucas S."/>
            <person name="Grigoriev I.V."/>
            <person name="Cande W.Z."/>
            <person name="Fulton C."/>
            <person name="Rokhsar D.S."/>
            <person name="Dawson S.C."/>
        </authorList>
    </citation>
    <scope>NUCLEOTIDE SEQUENCE [LARGE SCALE GENOMIC DNA]</scope>
    <source>
        <strain evidence="1 2">NEG-M</strain>
    </source>
</reference>
<sequence>MTRQLTHGRQPVHGTEVSYSKYASIFFNMINQFIPLAARIAMTHFHVNFLVQMLILPPVYLIFGGRWTLCFHNLLHQEDSLNSIIDLFLGVGFGHFLTFDPAKAAHDADHNFNYGQGSRKYSMDTTQDYLAPADVLDTDISKS</sequence>
<accession>D2W402</accession>
<gene>
    <name evidence="1" type="ORF">NAEGRDRAFT_76133</name>
</gene>
<keyword evidence="2" id="KW-1185">Reference proteome</keyword>
<evidence type="ECO:0000313" key="2">
    <source>
        <dbReference type="Proteomes" id="UP000006671"/>
    </source>
</evidence>
<dbReference type="EMBL" id="GG738935">
    <property type="protein sequence ID" value="EFC36208.1"/>
    <property type="molecule type" value="Genomic_DNA"/>
</dbReference>
<dbReference type="KEGG" id="ngr:NAEGRDRAFT_76133"/>
<dbReference type="RefSeq" id="XP_002668952.1">
    <property type="nucleotide sequence ID" value="XM_002668906.1"/>
</dbReference>
<evidence type="ECO:0000313" key="1">
    <source>
        <dbReference type="EMBL" id="EFC36208.1"/>
    </source>
</evidence>
<dbReference type="GeneID" id="8860897"/>
<protein>
    <submittedName>
        <fullName evidence="1">Predicted protein</fullName>
    </submittedName>
</protein>